<dbReference type="EMBL" id="BJWL01000010">
    <property type="protein sequence ID" value="GFY95415.1"/>
    <property type="molecule type" value="Genomic_DNA"/>
</dbReference>
<evidence type="ECO:0000313" key="2">
    <source>
        <dbReference type="EMBL" id="GFY95415.1"/>
    </source>
</evidence>
<proteinExistence type="predicted"/>
<protein>
    <submittedName>
        <fullName evidence="2">Uncharacterized protein</fullName>
    </submittedName>
</protein>
<comment type="caution">
    <text evidence="2">The sequence shown here is derived from an EMBL/GenBank/DDBJ whole genome shotgun (WGS) entry which is preliminary data.</text>
</comment>
<evidence type="ECO:0000313" key="3">
    <source>
        <dbReference type="Proteomes" id="UP000585474"/>
    </source>
</evidence>
<name>A0A7J0F9R8_9ERIC</name>
<sequence>MYEQQVDFNQQYNDRMTDIKTQLKYLWFQTHPTPPPADLPSLPPPPPSDAPSSSYWPLLPPPY</sequence>
<organism evidence="2 3">
    <name type="scientific">Actinidia rufa</name>
    <dbReference type="NCBI Taxonomy" id="165716"/>
    <lineage>
        <taxon>Eukaryota</taxon>
        <taxon>Viridiplantae</taxon>
        <taxon>Streptophyta</taxon>
        <taxon>Embryophyta</taxon>
        <taxon>Tracheophyta</taxon>
        <taxon>Spermatophyta</taxon>
        <taxon>Magnoliopsida</taxon>
        <taxon>eudicotyledons</taxon>
        <taxon>Gunneridae</taxon>
        <taxon>Pentapetalae</taxon>
        <taxon>asterids</taxon>
        <taxon>Ericales</taxon>
        <taxon>Actinidiaceae</taxon>
        <taxon>Actinidia</taxon>
    </lineage>
</organism>
<feature type="region of interest" description="Disordered" evidence="1">
    <location>
        <begin position="30"/>
        <end position="63"/>
    </location>
</feature>
<evidence type="ECO:0000256" key="1">
    <source>
        <dbReference type="SAM" id="MobiDB-lite"/>
    </source>
</evidence>
<dbReference type="Proteomes" id="UP000585474">
    <property type="component" value="Unassembled WGS sequence"/>
</dbReference>
<keyword evidence="3" id="KW-1185">Reference proteome</keyword>
<gene>
    <name evidence="2" type="ORF">Acr_10g0008000</name>
</gene>
<dbReference type="AlphaFoldDB" id="A0A7J0F9R8"/>
<reference evidence="2 3" key="1">
    <citation type="submission" date="2019-07" db="EMBL/GenBank/DDBJ databases">
        <title>De Novo Assembly of kiwifruit Actinidia rufa.</title>
        <authorList>
            <person name="Sugita-Konishi S."/>
            <person name="Sato K."/>
            <person name="Mori E."/>
            <person name="Abe Y."/>
            <person name="Kisaki G."/>
            <person name="Hamano K."/>
            <person name="Suezawa K."/>
            <person name="Otani M."/>
            <person name="Fukuda T."/>
            <person name="Manabe T."/>
            <person name="Gomi K."/>
            <person name="Tabuchi M."/>
            <person name="Akimitsu K."/>
            <person name="Kataoka I."/>
        </authorList>
    </citation>
    <scope>NUCLEOTIDE SEQUENCE [LARGE SCALE GENOMIC DNA]</scope>
    <source>
        <strain evidence="3">cv. Fuchu</strain>
    </source>
</reference>
<accession>A0A7J0F9R8</accession>
<feature type="compositionally biased region" description="Pro residues" evidence="1">
    <location>
        <begin position="32"/>
        <end position="49"/>
    </location>
</feature>